<reference evidence="2 3" key="1">
    <citation type="journal article" date="2021" name="Hortic Res">
        <title>Chromosome-scale assembly of the Dendrobium chrysotoxum genome enhances the understanding of orchid evolution.</title>
        <authorList>
            <person name="Zhang Y."/>
            <person name="Zhang G.Q."/>
            <person name="Zhang D."/>
            <person name="Liu X.D."/>
            <person name="Xu X.Y."/>
            <person name="Sun W.H."/>
            <person name="Yu X."/>
            <person name="Zhu X."/>
            <person name="Wang Z.W."/>
            <person name="Zhao X."/>
            <person name="Zhong W.Y."/>
            <person name="Chen H."/>
            <person name="Yin W.L."/>
            <person name="Huang T."/>
            <person name="Niu S.C."/>
            <person name="Liu Z.J."/>
        </authorList>
    </citation>
    <scope>NUCLEOTIDE SEQUENCE [LARGE SCALE GENOMIC DNA]</scope>
    <source>
        <strain evidence="2">Lindl</strain>
    </source>
</reference>
<accession>A0AAV7HCI1</accession>
<evidence type="ECO:0000256" key="1">
    <source>
        <dbReference type="SAM" id="MobiDB-lite"/>
    </source>
</evidence>
<keyword evidence="3" id="KW-1185">Reference proteome</keyword>
<organism evidence="2 3">
    <name type="scientific">Dendrobium chrysotoxum</name>
    <name type="common">Orchid</name>
    <dbReference type="NCBI Taxonomy" id="161865"/>
    <lineage>
        <taxon>Eukaryota</taxon>
        <taxon>Viridiplantae</taxon>
        <taxon>Streptophyta</taxon>
        <taxon>Embryophyta</taxon>
        <taxon>Tracheophyta</taxon>
        <taxon>Spermatophyta</taxon>
        <taxon>Magnoliopsida</taxon>
        <taxon>Liliopsida</taxon>
        <taxon>Asparagales</taxon>
        <taxon>Orchidaceae</taxon>
        <taxon>Epidendroideae</taxon>
        <taxon>Malaxideae</taxon>
        <taxon>Dendrobiinae</taxon>
        <taxon>Dendrobium</taxon>
    </lineage>
</organism>
<evidence type="ECO:0000313" key="2">
    <source>
        <dbReference type="EMBL" id="KAH0465293.1"/>
    </source>
</evidence>
<dbReference type="EMBL" id="JAGFBR010000006">
    <property type="protein sequence ID" value="KAH0465293.1"/>
    <property type="molecule type" value="Genomic_DNA"/>
</dbReference>
<comment type="caution">
    <text evidence="2">The sequence shown here is derived from an EMBL/GenBank/DDBJ whole genome shotgun (WGS) entry which is preliminary data.</text>
</comment>
<name>A0AAV7HCI1_DENCH</name>
<feature type="region of interest" description="Disordered" evidence="1">
    <location>
        <begin position="88"/>
        <end position="107"/>
    </location>
</feature>
<sequence length="107" mass="11685">MLQLLLNGRNIHSISNRIDDAAFGNSIISNLLIGNRRLELSHVDANREDFDCDSSAVIVQPNVSTLGLVVDAEETRAAGEEMAGVIEGMETEEVSVEESPKELFSNR</sequence>
<dbReference type="Proteomes" id="UP000775213">
    <property type="component" value="Unassembled WGS sequence"/>
</dbReference>
<protein>
    <submittedName>
        <fullName evidence="2">Uncharacterized protein</fullName>
    </submittedName>
</protein>
<proteinExistence type="predicted"/>
<gene>
    <name evidence="2" type="ORF">IEQ34_005396</name>
</gene>
<evidence type="ECO:0000313" key="3">
    <source>
        <dbReference type="Proteomes" id="UP000775213"/>
    </source>
</evidence>
<dbReference type="AlphaFoldDB" id="A0AAV7HCI1"/>